<dbReference type="AlphaFoldDB" id="A0A4V2UXR4"/>
<dbReference type="CDD" id="cd01293">
    <property type="entry name" value="Bact_CD"/>
    <property type="match status" value="1"/>
</dbReference>
<organism evidence="2 3">
    <name type="scientific">Paralcaligenes ureilyticus</name>
    <dbReference type="NCBI Taxonomy" id="627131"/>
    <lineage>
        <taxon>Bacteria</taxon>
        <taxon>Pseudomonadati</taxon>
        <taxon>Pseudomonadota</taxon>
        <taxon>Betaproteobacteria</taxon>
        <taxon>Burkholderiales</taxon>
        <taxon>Alcaligenaceae</taxon>
        <taxon>Paralcaligenes</taxon>
    </lineage>
</organism>
<dbReference type="Gene3D" id="2.30.40.10">
    <property type="entry name" value="Urease, subunit C, domain 1"/>
    <property type="match status" value="1"/>
</dbReference>
<accession>A0A4V2UXR4</accession>
<feature type="domain" description="Amidohydrolase 3" evidence="1">
    <location>
        <begin position="99"/>
        <end position="390"/>
    </location>
</feature>
<gene>
    <name evidence="2" type="ORF">EDC26_112111</name>
</gene>
<proteinExistence type="predicted"/>
<dbReference type="PANTHER" id="PTHR32027">
    <property type="entry name" value="CYTOSINE DEAMINASE"/>
    <property type="match status" value="1"/>
</dbReference>
<dbReference type="InterPro" id="IPR013108">
    <property type="entry name" value="Amidohydro_3"/>
</dbReference>
<dbReference type="OrthoDB" id="9815027at2"/>
<comment type="caution">
    <text evidence="2">The sequence shown here is derived from an EMBL/GenBank/DDBJ whole genome shotgun (WGS) entry which is preliminary data.</text>
</comment>
<dbReference type="Gene3D" id="3.20.20.140">
    <property type="entry name" value="Metal-dependent hydrolases"/>
    <property type="match status" value="1"/>
</dbReference>
<evidence type="ECO:0000313" key="2">
    <source>
        <dbReference type="EMBL" id="TCT04518.1"/>
    </source>
</evidence>
<dbReference type="SUPFAM" id="SSF51556">
    <property type="entry name" value="Metallo-dependent hydrolases"/>
    <property type="match status" value="1"/>
</dbReference>
<name>A0A4V2UXR4_9BURK</name>
<sequence length="396" mass="42680">MSKSILIKNGYIFPLGARADMLIRNGVIDSVAPSIDPAEVPGEVIDAADCIVIPGLVEAHCHLDKTLWSGPWLAERSASTIAERIALKAKNAEYGLPNATYADTLLRHMVSLGTTHVRTHTDVDPEVGLRGIELIQEVGDRAADLVSVEQVAFPQSGVVKAPGTHALLRKAARMQGVVAIGGVDPAGYDGDPHGQLRAIFEVADEAGCKIDIHLHDPGTLGAWELELIAQYTKAHGMQNRVTVSHAFALGTVEPAMQQRLAETLAEHGISIITALPYDRPLLPTNMLLEAGVALGMGNDNIDDLWSAFGTGDMLERAWLLAYRSEWRKDAHIRTALDIVTTGSASVLQLDRYGVSPGCKADLVVARARTPGELVVKRPRRRWVIKNGVVIHQPASD</sequence>
<dbReference type="SUPFAM" id="SSF51338">
    <property type="entry name" value="Composite domain of metallo-dependent hydrolases"/>
    <property type="match status" value="1"/>
</dbReference>
<dbReference type="InterPro" id="IPR032466">
    <property type="entry name" value="Metal_Hydrolase"/>
</dbReference>
<dbReference type="EMBL" id="SMAJ01000012">
    <property type="protein sequence ID" value="TCT04518.1"/>
    <property type="molecule type" value="Genomic_DNA"/>
</dbReference>
<reference evidence="2 3" key="1">
    <citation type="submission" date="2019-03" db="EMBL/GenBank/DDBJ databases">
        <title>Genomic Encyclopedia of Type Strains, Phase IV (KMG-IV): sequencing the most valuable type-strain genomes for metagenomic binning, comparative biology and taxonomic classification.</title>
        <authorList>
            <person name="Goeker M."/>
        </authorList>
    </citation>
    <scope>NUCLEOTIDE SEQUENCE [LARGE SCALE GENOMIC DNA]</scope>
    <source>
        <strain evidence="2 3">DSM 24591</strain>
    </source>
</reference>
<dbReference type="InterPro" id="IPR052349">
    <property type="entry name" value="Metallo-hydrolase_Enzymes"/>
</dbReference>
<dbReference type="InterPro" id="IPR011059">
    <property type="entry name" value="Metal-dep_hydrolase_composite"/>
</dbReference>
<protein>
    <submittedName>
        <fullName evidence="2">Cytosine deaminase</fullName>
    </submittedName>
</protein>
<dbReference type="RefSeq" id="WP_132583937.1">
    <property type="nucleotide sequence ID" value="NZ_SMAJ01000012.1"/>
</dbReference>
<dbReference type="Pfam" id="PF07969">
    <property type="entry name" value="Amidohydro_3"/>
    <property type="match status" value="1"/>
</dbReference>
<keyword evidence="3" id="KW-1185">Reference proteome</keyword>
<dbReference type="PANTHER" id="PTHR32027:SF9">
    <property type="entry name" value="BLL3847 PROTEIN"/>
    <property type="match status" value="1"/>
</dbReference>
<dbReference type="GO" id="GO:0016814">
    <property type="term" value="F:hydrolase activity, acting on carbon-nitrogen (but not peptide) bonds, in cyclic amidines"/>
    <property type="evidence" value="ECO:0007669"/>
    <property type="project" value="TreeGrafter"/>
</dbReference>
<evidence type="ECO:0000259" key="1">
    <source>
        <dbReference type="Pfam" id="PF07969"/>
    </source>
</evidence>
<dbReference type="Proteomes" id="UP000295525">
    <property type="component" value="Unassembled WGS sequence"/>
</dbReference>
<dbReference type="NCBIfam" id="NF004636">
    <property type="entry name" value="PRK05985.1"/>
    <property type="match status" value="1"/>
</dbReference>
<evidence type="ECO:0000313" key="3">
    <source>
        <dbReference type="Proteomes" id="UP000295525"/>
    </source>
</evidence>